<sequence>MDGPVVLAGDEGYDEERSGFELTVTHHPAVIVGVTRAADVVEAVRWAADRGLPVAVQATGHGASVPADDAVLLNTRRLDGVSVDPVAGTATIEAGVRWERVIAAAEPHGLVPLSGSAPFVGAVSFTLGGGLGLMSRAHGLAWDHVVAFDVVTADGQLRHVTPDNEPDLFWGVRGSKGNLGIVTSLTVRLFPVERIYGGRLFLDGEHLRAALDTWTGWTATLDDETSTSFFMTQFPQDDTLPESLNGRYVLQIRLAYVGTDLEVGRRRFAELRDALPPAFQDTLAVLPYRESGSVHGDPPSPVPSQSRTVRLARPDAGLLDVLVERAGSGSVFGVEVRLLGGALDRAAPVPGAARRPRGAVLNVYVASLVPEPAEAPAIAAAQQAFLDALAPWSVPGAELNFLAGVNTGVHLTRDAYLPEDYERLRQLKARWDPQNRFCFNPNIPPADS</sequence>
<evidence type="ECO:0000256" key="2">
    <source>
        <dbReference type="ARBA" id="ARBA00005466"/>
    </source>
</evidence>
<dbReference type="InterPro" id="IPR006093">
    <property type="entry name" value="Oxy_OxRdtase_FAD_BS"/>
</dbReference>
<dbReference type="Gene3D" id="3.40.462.20">
    <property type="match status" value="1"/>
</dbReference>
<dbReference type="Proteomes" id="UP000662857">
    <property type="component" value="Chromosome"/>
</dbReference>
<dbReference type="AlphaFoldDB" id="A0A895YAH1"/>
<name>A0A895YAH1_9ACTN</name>
<dbReference type="GO" id="GO:0016491">
    <property type="term" value="F:oxidoreductase activity"/>
    <property type="evidence" value="ECO:0007669"/>
    <property type="project" value="UniProtKB-KW"/>
</dbReference>
<evidence type="ECO:0000256" key="4">
    <source>
        <dbReference type="ARBA" id="ARBA00022827"/>
    </source>
</evidence>
<dbReference type="EMBL" id="CP070499">
    <property type="protein sequence ID" value="QSB14747.1"/>
    <property type="molecule type" value="Genomic_DNA"/>
</dbReference>
<dbReference type="InterPro" id="IPR050416">
    <property type="entry name" value="FAD-linked_Oxidoreductase"/>
</dbReference>
<dbReference type="InterPro" id="IPR016169">
    <property type="entry name" value="FAD-bd_PCMH_sub2"/>
</dbReference>
<reference evidence="7" key="1">
    <citation type="submission" date="2021-02" db="EMBL/GenBank/DDBJ databases">
        <title>Natrosporangium hydrolyticum gen. nov., sp. nov, a haloalkaliphilic actinobacterium from a soda solonchak soil.</title>
        <authorList>
            <person name="Sorokin D.Y."/>
            <person name="Khijniak T.V."/>
            <person name="Zakharycheva A.P."/>
            <person name="Boueva O.V."/>
            <person name="Ariskina E.V."/>
            <person name="Hahnke R.L."/>
            <person name="Bunk B."/>
            <person name="Sproer C."/>
            <person name="Schumann P."/>
            <person name="Evtushenko L.I."/>
            <person name="Kublanov I.V."/>
        </authorList>
    </citation>
    <scope>NUCLEOTIDE SEQUENCE</scope>
    <source>
        <strain evidence="7">DSM 106523</strain>
    </source>
</reference>
<evidence type="ECO:0000259" key="6">
    <source>
        <dbReference type="PROSITE" id="PS51387"/>
    </source>
</evidence>
<evidence type="ECO:0000313" key="8">
    <source>
        <dbReference type="Proteomes" id="UP000662857"/>
    </source>
</evidence>
<protein>
    <submittedName>
        <fullName evidence="7">FAD-binding oxidoreductase</fullName>
    </submittedName>
</protein>
<dbReference type="PANTHER" id="PTHR42973:SF39">
    <property type="entry name" value="FAD-BINDING PCMH-TYPE DOMAIN-CONTAINING PROTEIN"/>
    <property type="match status" value="1"/>
</dbReference>
<evidence type="ECO:0000256" key="1">
    <source>
        <dbReference type="ARBA" id="ARBA00001974"/>
    </source>
</evidence>
<dbReference type="SUPFAM" id="SSF56176">
    <property type="entry name" value="FAD-binding/transporter-associated domain-like"/>
    <property type="match status" value="1"/>
</dbReference>
<dbReference type="InterPro" id="IPR016167">
    <property type="entry name" value="FAD-bd_PCMH_sub1"/>
</dbReference>
<dbReference type="Gene3D" id="3.30.43.10">
    <property type="entry name" value="Uridine Diphospho-n-acetylenolpyruvylglucosamine Reductase, domain 2"/>
    <property type="match status" value="1"/>
</dbReference>
<organism evidence="7 8">
    <name type="scientific">Natronosporangium hydrolyticum</name>
    <dbReference type="NCBI Taxonomy" id="2811111"/>
    <lineage>
        <taxon>Bacteria</taxon>
        <taxon>Bacillati</taxon>
        <taxon>Actinomycetota</taxon>
        <taxon>Actinomycetes</taxon>
        <taxon>Micromonosporales</taxon>
        <taxon>Micromonosporaceae</taxon>
        <taxon>Natronosporangium</taxon>
    </lineage>
</organism>
<evidence type="ECO:0000256" key="3">
    <source>
        <dbReference type="ARBA" id="ARBA00022630"/>
    </source>
</evidence>
<dbReference type="InterPro" id="IPR012951">
    <property type="entry name" value="BBE"/>
</dbReference>
<keyword evidence="3" id="KW-0285">Flavoprotein</keyword>
<keyword evidence="8" id="KW-1185">Reference proteome</keyword>
<dbReference type="RefSeq" id="WP_239676903.1">
    <property type="nucleotide sequence ID" value="NZ_CP070499.1"/>
</dbReference>
<dbReference type="GO" id="GO:0071949">
    <property type="term" value="F:FAD binding"/>
    <property type="evidence" value="ECO:0007669"/>
    <property type="project" value="InterPro"/>
</dbReference>
<dbReference type="InterPro" id="IPR006094">
    <property type="entry name" value="Oxid_FAD_bind_N"/>
</dbReference>
<accession>A0A895YAH1</accession>
<evidence type="ECO:0000313" key="7">
    <source>
        <dbReference type="EMBL" id="QSB14747.1"/>
    </source>
</evidence>
<dbReference type="InterPro" id="IPR036318">
    <property type="entry name" value="FAD-bd_PCMH-like_sf"/>
</dbReference>
<dbReference type="InterPro" id="IPR016166">
    <property type="entry name" value="FAD-bd_PCMH"/>
</dbReference>
<proteinExistence type="inferred from homology"/>
<gene>
    <name evidence="7" type="ORF">JQS43_25410</name>
</gene>
<dbReference type="Pfam" id="PF08031">
    <property type="entry name" value="BBE"/>
    <property type="match status" value="1"/>
</dbReference>
<dbReference type="Gene3D" id="3.30.465.10">
    <property type="match status" value="1"/>
</dbReference>
<feature type="domain" description="FAD-binding PCMH-type" evidence="6">
    <location>
        <begin position="24"/>
        <end position="192"/>
    </location>
</feature>
<keyword evidence="5" id="KW-0560">Oxidoreductase</keyword>
<dbReference type="KEGG" id="nhy:JQS43_25410"/>
<keyword evidence="4" id="KW-0274">FAD</keyword>
<comment type="similarity">
    <text evidence="2">Belongs to the oxygen-dependent FAD-linked oxidoreductase family.</text>
</comment>
<dbReference type="PANTHER" id="PTHR42973">
    <property type="entry name" value="BINDING OXIDOREDUCTASE, PUTATIVE (AFU_ORTHOLOGUE AFUA_1G17690)-RELATED"/>
    <property type="match status" value="1"/>
</dbReference>
<dbReference type="Pfam" id="PF01565">
    <property type="entry name" value="FAD_binding_4"/>
    <property type="match status" value="1"/>
</dbReference>
<dbReference type="PROSITE" id="PS00862">
    <property type="entry name" value="OX2_COVAL_FAD"/>
    <property type="match status" value="1"/>
</dbReference>
<comment type="cofactor">
    <cofactor evidence="1">
        <name>FAD</name>
        <dbReference type="ChEBI" id="CHEBI:57692"/>
    </cofactor>
</comment>
<evidence type="ECO:0000256" key="5">
    <source>
        <dbReference type="ARBA" id="ARBA00023002"/>
    </source>
</evidence>
<dbReference type="PROSITE" id="PS51387">
    <property type="entry name" value="FAD_PCMH"/>
    <property type="match status" value="1"/>
</dbReference>